<evidence type="ECO:0008006" key="5">
    <source>
        <dbReference type="Google" id="ProtNLM"/>
    </source>
</evidence>
<gene>
    <name evidence="3" type="ORF">MHHB_P1115</name>
</gene>
<reference evidence="3 4" key="1">
    <citation type="journal article" date="2019" name="Int. J. Syst. Evol. Microbiol.">
        <title>Methanofervidicoccus abyssi gen. nov., sp. nov., a hydrogenotrophic methanogen, isolated from a hydrothermal vent chimney in the Mid-Cayman Spreading Center, the Caribbean Sea.</title>
        <authorList>
            <person name="Sakai S."/>
            <person name="Takaki Y."/>
            <person name="Miyazaki M."/>
            <person name="Ogawara M."/>
            <person name="Yanagawa K."/>
            <person name="Miyazaki J."/>
            <person name="Takai K."/>
        </authorList>
    </citation>
    <scope>NUCLEOTIDE SEQUENCE [LARGE SCALE GENOMIC DNA]</scope>
    <source>
        <strain evidence="3 4">HHB</strain>
    </source>
</reference>
<evidence type="ECO:0000256" key="2">
    <source>
        <dbReference type="SAM" id="MobiDB-lite"/>
    </source>
</evidence>
<feature type="compositionally biased region" description="Acidic residues" evidence="2">
    <location>
        <begin position="192"/>
        <end position="203"/>
    </location>
</feature>
<proteinExistence type="predicted"/>
<evidence type="ECO:0000313" key="4">
    <source>
        <dbReference type="Proteomes" id="UP000290527"/>
    </source>
</evidence>
<evidence type="ECO:0000313" key="3">
    <source>
        <dbReference type="EMBL" id="GBF36885.1"/>
    </source>
</evidence>
<protein>
    <recommendedName>
        <fullName evidence="5">Chromosome assembly protein</fullName>
    </recommendedName>
</protein>
<dbReference type="RefSeq" id="WP_131007703.1">
    <property type="nucleotide sequence ID" value="NZ_BFAX01000004.1"/>
</dbReference>
<dbReference type="AlphaFoldDB" id="A0A401HRP4"/>
<keyword evidence="4" id="KW-1185">Reference proteome</keyword>
<comment type="caution">
    <text evidence="3">The sequence shown here is derived from an EMBL/GenBank/DDBJ whole genome shotgun (WGS) entry which is preliminary data.</text>
</comment>
<feature type="coiled-coil region" evidence="1">
    <location>
        <begin position="21"/>
        <end position="55"/>
    </location>
</feature>
<feature type="region of interest" description="Disordered" evidence="2">
    <location>
        <begin position="190"/>
        <end position="213"/>
    </location>
</feature>
<evidence type="ECO:0000256" key="1">
    <source>
        <dbReference type="SAM" id="Coils"/>
    </source>
</evidence>
<dbReference type="OrthoDB" id="117119at2157"/>
<feature type="compositionally biased region" description="Basic and acidic residues" evidence="2">
    <location>
        <begin position="204"/>
        <end position="213"/>
    </location>
</feature>
<dbReference type="Proteomes" id="UP000290527">
    <property type="component" value="Unassembled WGS sequence"/>
</dbReference>
<organism evidence="3 4">
    <name type="scientific">Methanofervidicoccus abyssi</name>
    <dbReference type="NCBI Taxonomy" id="2082189"/>
    <lineage>
        <taxon>Archaea</taxon>
        <taxon>Methanobacteriati</taxon>
        <taxon>Methanobacteriota</taxon>
        <taxon>Methanomada group</taxon>
        <taxon>Methanococci</taxon>
        <taxon>Methanococcales</taxon>
        <taxon>Methanofervidicoccus</taxon>
    </lineage>
</organism>
<sequence>MSLWNKIKGKLQKNPLEKLTIRDLEGERIRLKSKLDRVKKEIKLLDKQKKRLFKEGIGADKLTKKMLAQDIKSIEMEMRLKYKSFQTYQKQFNFVNNLLIVKKYEKELKNIGMWDKISNIQPELLELKLSDIILDGKEFDQTVERLNKVFEIRIDDFDEEVDSTEKKLFDAWGQVESGDMEADDVVSNLNLDADEEEEEDDEELFKRLEKENR</sequence>
<keyword evidence="1" id="KW-0175">Coiled coil</keyword>
<dbReference type="EMBL" id="BFAX01000004">
    <property type="protein sequence ID" value="GBF36885.1"/>
    <property type="molecule type" value="Genomic_DNA"/>
</dbReference>
<accession>A0A401HRP4</accession>
<name>A0A401HRP4_9EURY</name>